<dbReference type="FunFam" id="1.20.1160.11:FF:000001">
    <property type="entry name" value="Paired amphipathic helix protein Sin3"/>
    <property type="match status" value="1"/>
</dbReference>
<feature type="compositionally biased region" description="Pro residues" evidence="6">
    <location>
        <begin position="124"/>
        <end position="134"/>
    </location>
</feature>
<feature type="compositionally biased region" description="Pro residues" evidence="6">
    <location>
        <begin position="307"/>
        <end position="318"/>
    </location>
</feature>
<keyword evidence="3" id="KW-0677">Repeat</keyword>
<feature type="region of interest" description="Disordered" evidence="6">
    <location>
        <begin position="297"/>
        <end position="406"/>
    </location>
</feature>
<feature type="compositionally biased region" description="Low complexity" evidence="6">
    <location>
        <begin position="1448"/>
        <end position="1458"/>
    </location>
</feature>
<dbReference type="GO" id="GO:0003714">
    <property type="term" value="F:transcription corepressor activity"/>
    <property type="evidence" value="ECO:0007669"/>
    <property type="project" value="InterPro"/>
</dbReference>
<dbReference type="InterPro" id="IPR036600">
    <property type="entry name" value="PAH_sf"/>
</dbReference>
<name>A0A5C5G3B2_9BASI</name>
<dbReference type="Gene3D" id="1.20.1160.11">
    <property type="entry name" value="Paired amphipathic helix"/>
    <property type="match status" value="3"/>
</dbReference>
<dbReference type="Pfam" id="PF02671">
    <property type="entry name" value="PAH"/>
    <property type="match status" value="3"/>
</dbReference>
<dbReference type="PANTHER" id="PTHR12346">
    <property type="entry name" value="SIN3B-RELATED"/>
    <property type="match status" value="1"/>
</dbReference>
<feature type="compositionally biased region" description="Low complexity" evidence="6">
    <location>
        <begin position="153"/>
        <end position="224"/>
    </location>
</feature>
<feature type="compositionally biased region" description="Low complexity" evidence="6">
    <location>
        <begin position="1419"/>
        <end position="1439"/>
    </location>
</feature>
<dbReference type="GO" id="GO:0000122">
    <property type="term" value="P:negative regulation of transcription by RNA polymerase II"/>
    <property type="evidence" value="ECO:0007669"/>
    <property type="project" value="TreeGrafter"/>
</dbReference>
<gene>
    <name evidence="8" type="ORF">DMC30DRAFT_117684</name>
</gene>
<evidence type="ECO:0000259" key="7">
    <source>
        <dbReference type="SMART" id="SM00761"/>
    </source>
</evidence>
<dbReference type="Pfam" id="PF16879">
    <property type="entry name" value="Sin3a_C"/>
    <property type="match status" value="1"/>
</dbReference>
<organism evidence="8 9">
    <name type="scientific">Rhodotorula diobovata</name>
    <dbReference type="NCBI Taxonomy" id="5288"/>
    <lineage>
        <taxon>Eukaryota</taxon>
        <taxon>Fungi</taxon>
        <taxon>Dikarya</taxon>
        <taxon>Basidiomycota</taxon>
        <taxon>Pucciniomycotina</taxon>
        <taxon>Microbotryomycetes</taxon>
        <taxon>Sporidiobolales</taxon>
        <taxon>Sporidiobolaceae</taxon>
        <taxon>Rhodotorula</taxon>
    </lineage>
</organism>
<feature type="compositionally biased region" description="Low complexity" evidence="6">
    <location>
        <begin position="1485"/>
        <end position="1496"/>
    </location>
</feature>
<feature type="compositionally biased region" description="Low complexity" evidence="6">
    <location>
        <begin position="924"/>
        <end position="937"/>
    </location>
</feature>
<dbReference type="InterPro" id="IPR003822">
    <property type="entry name" value="PAH"/>
</dbReference>
<keyword evidence="9" id="KW-1185">Reference proteome</keyword>
<feature type="compositionally biased region" description="Polar residues" evidence="6">
    <location>
        <begin position="63"/>
        <end position="73"/>
    </location>
</feature>
<evidence type="ECO:0000256" key="4">
    <source>
        <dbReference type="ARBA" id="ARBA00023242"/>
    </source>
</evidence>
<feature type="compositionally biased region" description="Basic and acidic residues" evidence="6">
    <location>
        <begin position="1459"/>
        <end position="1476"/>
    </location>
</feature>
<feature type="domain" description="Histone deacetylase interacting" evidence="7">
    <location>
        <begin position="593"/>
        <end position="691"/>
    </location>
</feature>
<feature type="region of interest" description="Disordered" evidence="6">
    <location>
        <begin position="113"/>
        <end position="224"/>
    </location>
</feature>
<feature type="compositionally biased region" description="Low complexity" evidence="6">
    <location>
        <begin position="74"/>
        <end position="84"/>
    </location>
</feature>
<evidence type="ECO:0000313" key="9">
    <source>
        <dbReference type="Proteomes" id="UP000311382"/>
    </source>
</evidence>
<dbReference type="Pfam" id="PF08295">
    <property type="entry name" value="Sin3_corepress"/>
    <property type="match status" value="1"/>
</dbReference>
<evidence type="ECO:0000256" key="2">
    <source>
        <dbReference type="ARBA" id="ARBA00022491"/>
    </source>
</evidence>
<feature type="compositionally biased region" description="Low complexity" evidence="6">
    <location>
        <begin position="319"/>
        <end position="331"/>
    </location>
</feature>
<comment type="subcellular location">
    <subcellularLocation>
        <location evidence="1 5">Nucleus</location>
    </subcellularLocation>
</comment>
<feature type="region of interest" description="Disordered" evidence="6">
    <location>
        <begin position="920"/>
        <end position="980"/>
    </location>
</feature>
<evidence type="ECO:0000256" key="6">
    <source>
        <dbReference type="SAM" id="MobiDB-lite"/>
    </source>
</evidence>
<evidence type="ECO:0000256" key="5">
    <source>
        <dbReference type="PROSITE-ProRule" id="PRU00810"/>
    </source>
</evidence>
<comment type="caution">
    <text evidence="8">The sequence shown here is derived from an EMBL/GenBank/DDBJ whole genome shotgun (WGS) entry which is preliminary data.</text>
</comment>
<dbReference type="SMART" id="SM00761">
    <property type="entry name" value="HDAC_interact"/>
    <property type="match status" value="1"/>
</dbReference>
<evidence type="ECO:0000256" key="1">
    <source>
        <dbReference type="ARBA" id="ARBA00004123"/>
    </source>
</evidence>
<accession>A0A5C5G3B2</accession>
<dbReference type="EMBL" id="SOZI01000020">
    <property type="protein sequence ID" value="TNY22794.1"/>
    <property type="molecule type" value="Genomic_DNA"/>
</dbReference>
<feature type="region of interest" description="Disordered" evidence="6">
    <location>
        <begin position="1411"/>
        <end position="1514"/>
    </location>
</feature>
<reference evidence="8 9" key="1">
    <citation type="submission" date="2019-03" db="EMBL/GenBank/DDBJ databases">
        <title>Rhodosporidium diobovatum UCD-FST 08-225 genome sequencing, assembly, and annotation.</title>
        <authorList>
            <person name="Fakankun I.U."/>
            <person name="Fristensky B."/>
            <person name="Levin D.B."/>
        </authorList>
    </citation>
    <scope>NUCLEOTIDE SEQUENCE [LARGE SCALE GENOMIC DNA]</scope>
    <source>
        <strain evidence="8 9">UCD-FST 08-225</strain>
    </source>
</reference>
<evidence type="ECO:0000313" key="8">
    <source>
        <dbReference type="EMBL" id="TNY22794.1"/>
    </source>
</evidence>
<feature type="region of interest" description="Disordered" evidence="6">
    <location>
        <begin position="63"/>
        <end position="84"/>
    </location>
</feature>
<feature type="region of interest" description="Disordered" evidence="6">
    <location>
        <begin position="995"/>
        <end position="1064"/>
    </location>
</feature>
<feature type="compositionally biased region" description="Low complexity" evidence="6">
    <location>
        <begin position="113"/>
        <end position="123"/>
    </location>
</feature>
<dbReference type="PANTHER" id="PTHR12346:SF0">
    <property type="entry name" value="SIN3A, ISOFORM G"/>
    <property type="match status" value="1"/>
</dbReference>
<dbReference type="SUPFAM" id="SSF47762">
    <property type="entry name" value="PAH2 domain"/>
    <property type="match status" value="3"/>
</dbReference>
<dbReference type="OrthoDB" id="10265969at2759"/>
<dbReference type="InterPro" id="IPR039774">
    <property type="entry name" value="Sin3-like"/>
</dbReference>
<feature type="compositionally biased region" description="Basic and acidic residues" evidence="6">
    <location>
        <begin position="1499"/>
        <end position="1514"/>
    </location>
</feature>
<dbReference type="Proteomes" id="UP000311382">
    <property type="component" value="Unassembled WGS sequence"/>
</dbReference>
<dbReference type="GO" id="GO:0033698">
    <property type="term" value="C:Rpd3L complex"/>
    <property type="evidence" value="ECO:0007669"/>
    <property type="project" value="UniProtKB-ARBA"/>
</dbReference>
<feature type="compositionally biased region" description="Low complexity" evidence="6">
    <location>
        <begin position="1031"/>
        <end position="1056"/>
    </location>
</feature>
<dbReference type="GO" id="GO:0010628">
    <property type="term" value="P:positive regulation of gene expression"/>
    <property type="evidence" value="ECO:0007669"/>
    <property type="project" value="UniProtKB-ARBA"/>
</dbReference>
<keyword evidence="2" id="KW-0678">Repressor</keyword>
<dbReference type="InterPro" id="IPR013194">
    <property type="entry name" value="HDAC_interact_dom"/>
</dbReference>
<dbReference type="InterPro" id="IPR031693">
    <property type="entry name" value="Sin3_C"/>
</dbReference>
<dbReference type="FunFam" id="1.20.1160.11:FF:000003">
    <property type="entry name" value="Paired amphipathic helix SIN3-like protein"/>
    <property type="match status" value="1"/>
</dbReference>
<sequence>MTFADQTEVYDRFLTIMKDFKSQGIDTPGVIDRVSTLFRGHPALIQGFNTFLPPGYRIECTVAPNSSSGDASGTTITVTTPMGMTTRTQLTGDQADKHAASAAAAASPAAAPSASAAGTAPAPASAPAPAPAAPAPAAETKPKQDQLHLHNLPPAAASATQQPAVATTPGAASVLSGQMASSGAPSAAPAAPPSSAAVPQQQQPLAGGAASPDPQAAAAQAQARPPMEFNHAINYVNKIKNRFAREPETYKAFLEILQTYQKEGRAIQDVYAQVTTLFHTAPDLLDEFKQFLPDTSGDAGAAAAAAPPAPAARGPPPSKRAAPGAGPSGAKEPSKRAKTASGATAGKPDALGPGRGKGKRKADASPLVGGRKGASPADHAHAVYHSESPDPQAFGHGLGHGSAHAQAQAQAQAQAAAAYYYGGVPPSSAAAAAAGAYGAGVGVSAAPPAGPAPVYAYEPPAPAPPPQPLLAPKPAASAPDVAFFQRAKAHCKDQATYHEFLKLVNLYSQDLIDLTALVARAWMFLHQDETLWRDFRDMVGWVQPDPVTKDGVLGDPGKRVELDALGRRVVENVPRLDGLRWRKARGDAGKGWETYGPSYRRLPASEISLNCSGRDALCWEVLNDEWVSQPSWASDEGFVAQRKNPYEEALHRSEEERHEYDYYIEANLRTIALLEPIATRIALMERSERDTFRLKAGLGNQSKSIYQRVLKKVYGKEQGLEVIQALHENPCVAVPIVLARLKQKDEEWKRALREWNRVWRESDAKNFLKALDHQAIAIKANDKRFLNTKALVSEIESLKREQNQREYGSPSHPTPPHHQLAFPMADRAAFFDAAKLILSYMDRAYTVSFADKPKVDAFLHEFLALAFAIPPAEFAAECNVLADEDDVASNADGASEAGTTTNGAPAALLDEAIEAALNGGSGASGSAASGSAASTPGGSTGGSKKARKGGDLRKKALRKAGDAATGPPGPGRGRKRTAAGPVAVPASVAMSAAGSVSTPSSRAASPTGAVGGDGDSVMMDGAGGDVSTSREASPAGTGEGAAATPAPGPAAGPASEAKPEEDLPEVIVPVEAKPVKVDKRRTWNVFCNSTLYCMLRLFQVLQSRLSQLRNSAAVLAVPPPAEPITPSHVPTLSMSLSYAPPGRTSSGWTDSADYYYHRALGICEKMFDGDIDQSAFEDAIRRIMATQGYVLFTVDKTLTSILKLSLTAISDSRTKELFNLLRDDRAHPDRATASQQIAYRTKAEATLAGDENLYRVEWAPTATAADSPDGLPPLQGRLAFQLMGKDVVGPEDLPAAERAWAAYVAAYVKLDRTPGLAIEPKVPYLPRNLRQLGIPPPPRDSAAAVRPALPKGVLVSSGLQTKICLRSYKLFFCADTEDVAFRRRVVQREAGVEQRRKKVQRVQRWLEERAEELGKRPEATVPAAAAGDEAGAAAVKAEPSTAPGPEQEAAPKASSAAAEPDKAGDAMEVEPKKAEEEPTAPAPTPASAAVTGAAVDGDGEGKKAEEGADVEMKA</sequence>
<evidence type="ECO:0000256" key="3">
    <source>
        <dbReference type="ARBA" id="ARBA00022737"/>
    </source>
</evidence>
<keyword evidence="4 5" id="KW-0539">Nucleus</keyword>
<dbReference type="STRING" id="5288.A0A5C5G3B2"/>
<protein>
    <recommendedName>
        <fullName evidence="7">Histone deacetylase interacting domain-containing protein</fullName>
    </recommendedName>
</protein>
<proteinExistence type="predicted"/>
<dbReference type="PROSITE" id="PS51477">
    <property type="entry name" value="PAH"/>
    <property type="match status" value="2"/>
</dbReference>